<evidence type="ECO:0000313" key="2">
    <source>
        <dbReference type="EMBL" id="KZX12292.1"/>
    </source>
</evidence>
<dbReference type="PATRIC" id="fig|66851.6.peg.1378"/>
<dbReference type="EMBL" id="LWMU01000072">
    <property type="protein sequence ID" value="KZX12292.1"/>
    <property type="molecule type" value="Genomic_DNA"/>
</dbReference>
<sequence length="164" mass="18886">MNNKQKVIFGTLIFIILSALFVGYLFYIDQSETYSFGNFSIEAPKGYEFKDISDEYENNSFMKVYRCVNEDLTVSSMDKNYIESTYYNNTGVVIDFNKLCNDNIKRSAKVVNETNNLTTYVQPGYGHFDRDVAVVYRDDSHFIIIEGGDMEFISKIGNSIKILN</sequence>
<keyword evidence="3" id="KW-1185">Reference proteome</keyword>
<dbReference type="AlphaFoldDB" id="A0A166AP82"/>
<name>A0A166AP82_METOA</name>
<proteinExistence type="predicted"/>
<evidence type="ECO:0008006" key="4">
    <source>
        <dbReference type="Google" id="ProtNLM"/>
    </source>
</evidence>
<evidence type="ECO:0000313" key="3">
    <source>
        <dbReference type="Proteomes" id="UP000077428"/>
    </source>
</evidence>
<keyword evidence="1" id="KW-1133">Transmembrane helix</keyword>
<comment type="caution">
    <text evidence="2">The sequence shown here is derived from an EMBL/GenBank/DDBJ whole genome shotgun (WGS) entry which is preliminary data.</text>
</comment>
<organism evidence="2 3">
    <name type="scientific">Methanobrevibacter oralis</name>
    <dbReference type="NCBI Taxonomy" id="66851"/>
    <lineage>
        <taxon>Archaea</taxon>
        <taxon>Methanobacteriati</taxon>
        <taxon>Methanobacteriota</taxon>
        <taxon>Methanomada group</taxon>
        <taxon>Methanobacteria</taxon>
        <taxon>Methanobacteriales</taxon>
        <taxon>Methanobacteriaceae</taxon>
        <taxon>Methanobrevibacter</taxon>
    </lineage>
</organism>
<keyword evidence="1" id="KW-0812">Transmembrane</keyword>
<dbReference type="RefSeq" id="WP_042692286.1">
    <property type="nucleotide sequence ID" value="NZ_CABMAB010000006.1"/>
</dbReference>
<reference evidence="3" key="1">
    <citation type="journal article" date="2016" name="Genome Announc.">
        <title>Draft Genome Sequences of Methanobrevibacter curvatus DSM11111, Methanobrevibacter cuticularis DSM11139, Methanobrevibacter filiformis DSM11501, and Methanobrevibacter oralis DSM7256.</title>
        <authorList>
            <person name="Poehlein A."/>
            <person name="Seedorf H."/>
        </authorList>
    </citation>
    <scope>NUCLEOTIDE SEQUENCE [LARGE SCALE GENOMIC DNA]</scope>
    <source>
        <strain evidence="3">DSM 7256 / JCM 30027 / ZR</strain>
    </source>
</reference>
<dbReference type="STRING" id="66851.MBORA_12690"/>
<dbReference type="Proteomes" id="UP000077428">
    <property type="component" value="Unassembled WGS sequence"/>
</dbReference>
<gene>
    <name evidence="2" type="ORF">MBORA_12690</name>
</gene>
<accession>A0A166AP82</accession>
<dbReference type="OrthoDB" id="381748at2157"/>
<protein>
    <recommendedName>
        <fullName evidence="4">DUF4367 domain-containing protein</fullName>
    </recommendedName>
</protein>
<keyword evidence="1" id="KW-0472">Membrane</keyword>
<evidence type="ECO:0000256" key="1">
    <source>
        <dbReference type="SAM" id="Phobius"/>
    </source>
</evidence>
<feature type="transmembrane region" description="Helical" evidence="1">
    <location>
        <begin position="7"/>
        <end position="27"/>
    </location>
</feature>